<dbReference type="PANTHER" id="PTHR35218">
    <property type="entry name" value="RNASE H DOMAIN-CONTAINING PROTEIN"/>
    <property type="match status" value="1"/>
</dbReference>
<dbReference type="Gene3D" id="3.60.10.10">
    <property type="entry name" value="Endonuclease/exonuclease/phosphatase"/>
    <property type="match status" value="1"/>
</dbReference>
<dbReference type="SUPFAM" id="SSF56219">
    <property type="entry name" value="DNase I-like"/>
    <property type="match status" value="1"/>
</dbReference>
<gene>
    <name evidence="1" type="ORF">SO802_031353</name>
</gene>
<dbReference type="Proteomes" id="UP001459277">
    <property type="component" value="Unassembled WGS sequence"/>
</dbReference>
<evidence type="ECO:0000313" key="2">
    <source>
        <dbReference type="Proteomes" id="UP001459277"/>
    </source>
</evidence>
<dbReference type="PANTHER" id="PTHR35218:SF9">
    <property type="entry name" value="ENDONUCLEASE_EXONUCLEASE_PHOSPHATASE DOMAIN-CONTAINING PROTEIN"/>
    <property type="match status" value="1"/>
</dbReference>
<sequence length="121" mass="13926">MFIAETWMDEARLKIVKRRLKFDHMVSVPRVNKGGGLVLFWKESKNLWVKTSSKNHIDCIVGGGTKGAWRFIGFYGEPIIHKRHESWELIQQLHSQFNLPWQCAGDFNEIVKGAEKQGGSN</sequence>
<dbReference type="EMBL" id="JAZDWU010000011">
    <property type="protein sequence ID" value="KAK9986402.1"/>
    <property type="molecule type" value="Genomic_DNA"/>
</dbReference>
<evidence type="ECO:0008006" key="3">
    <source>
        <dbReference type="Google" id="ProtNLM"/>
    </source>
</evidence>
<keyword evidence="2" id="KW-1185">Reference proteome</keyword>
<evidence type="ECO:0000313" key="1">
    <source>
        <dbReference type="EMBL" id="KAK9986402.1"/>
    </source>
</evidence>
<protein>
    <recommendedName>
        <fullName evidence="3">Endonuclease/exonuclease/phosphatase</fullName>
    </recommendedName>
</protein>
<reference evidence="1 2" key="1">
    <citation type="submission" date="2024-01" db="EMBL/GenBank/DDBJ databases">
        <title>A telomere-to-telomere, gap-free genome of sweet tea (Lithocarpus litseifolius).</title>
        <authorList>
            <person name="Zhou J."/>
        </authorList>
    </citation>
    <scope>NUCLEOTIDE SEQUENCE [LARGE SCALE GENOMIC DNA]</scope>
    <source>
        <strain evidence="1">Zhou-2022a</strain>
        <tissue evidence="1">Leaf</tissue>
    </source>
</reference>
<name>A0AAW2BMN3_9ROSI</name>
<comment type="caution">
    <text evidence="1">The sequence shown here is derived from an EMBL/GenBank/DDBJ whole genome shotgun (WGS) entry which is preliminary data.</text>
</comment>
<accession>A0AAW2BMN3</accession>
<proteinExistence type="predicted"/>
<organism evidence="1 2">
    <name type="scientific">Lithocarpus litseifolius</name>
    <dbReference type="NCBI Taxonomy" id="425828"/>
    <lineage>
        <taxon>Eukaryota</taxon>
        <taxon>Viridiplantae</taxon>
        <taxon>Streptophyta</taxon>
        <taxon>Embryophyta</taxon>
        <taxon>Tracheophyta</taxon>
        <taxon>Spermatophyta</taxon>
        <taxon>Magnoliopsida</taxon>
        <taxon>eudicotyledons</taxon>
        <taxon>Gunneridae</taxon>
        <taxon>Pentapetalae</taxon>
        <taxon>rosids</taxon>
        <taxon>fabids</taxon>
        <taxon>Fagales</taxon>
        <taxon>Fagaceae</taxon>
        <taxon>Lithocarpus</taxon>
    </lineage>
</organism>
<dbReference type="AlphaFoldDB" id="A0AAW2BMN3"/>
<dbReference type="InterPro" id="IPR036691">
    <property type="entry name" value="Endo/exonu/phosph_ase_sf"/>
</dbReference>